<dbReference type="EMBL" id="LIIN01000004">
    <property type="protein sequence ID" value="KZX22629.1"/>
    <property type="molecule type" value="Genomic_DNA"/>
</dbReference>
<feature type="transmembrane region" description="Helical" evidence="2">
    <location>
        <begin position="40"/>
        <end position="60"/>
    </location>
</feature>
<keyword evidence="2" id="KW-0812">Transmembrane</keyword>
<evidence type="ECO:0000313" key="5">
    <source>
        <dbReference type="Proteomes" id="UP000076717"/>
    </source>
</evidence>
<keyword evidence="2" id="KW-1133">Transmembrane helix</keyword>
<gene>
    <name evidence="3" type="ORF">ACH61_00259</name>
    <name evidence="4" type="ORF">GSU10_05570</name>
</gene>
<dbReference type="Gene3D" id="1.25.40.10">
    <property type="entry name" value="Tetratricopeptide repeat domain"/>
    <property type="match status" value="1"/>
</dbReference>
<evidence type="ECO:0000256" key="1">
    <source>
        <dbReference type="PROSITE-ProRule" id="PRU00339"/>
    </source>
</evidence>
<dbReference type="SUPFAM" id="SSF48452">
    <property type="entry name" value="TPR-like"/>
    <property type="match status" value="1"/>
</dbReference>
<reference evidence="6" key="3">
    <citation type="submission" date="2019-12" db="EMBL/GenBank/DDBJ databases">
        <title>Complete and draft genome sequences of new strains and members of some known species of the genus Rathayibacter isolated from plants.</title>
        <authorList>
            <person name="Tarlachkov S.V."/>
            <person name="Starodumova I.P."/>
            <person name="Dorofeeva L.V."/>
            <person name="Prisyazhnaya N.V."/>
            <person name="Leyn S."/>
            <person name="Zlamal J."/>
            <person name="Elan M."/>
            <person name="Osterman A.L."/>
            <person name="Nadler S."/>
            <person name="Subbotin S.A."/>
            <person name="Evtushenko L.I."/>
        </authorList>
    </citation>
    <scope>NUCLEOTIDE SEQUENCE [LARGE SCALE GENOMIC DNA]</scope>
    <source>
        <strain evidence="6">VKM Ac-2761</strain>
    </source>
</reference>
<dbReference type="Proteomes" id="UP000465031">
    <property type="component" value="Chromosome"/>
</dbReference>
<sequence length="148" mass="16016">MRTRVGVVLMAVLLALYLVVCLQYSVVAFAAATVPGVVMGAGLLILGGVGVWGLVRELLFGVRAERLARRLEGEDGLPQEVLDSRASGRPLREEADALFPSYADAVDAQPRSWRAWYRLGLAYDASGDRKRARGAIRRAIALEHDAPA</sequence>
<dbReference type="RefSeq" id="WP_068207544.1">
    <property type="nucleotide sequence ID" value="NZ_CP047186.1"/>
</dbReference>
<keyword evidence="5" id="KW-1185">Reference proteome</keyword>
<dbReference type="AlphaFoldDB" id="A0A162GKC1"/>
<dbReference type="KEGG" id="rte:GSU10_05570"/>
<dbReference type="PROSITE" id="PS50005">
    <property type="entry name" value="TPR"/>
    <property type="match status" value="1"/>
</dbReference>
<name>A0A162GKC1_9MICO</name>
<keyword evidence="2" id="KW-0472">Membrane</keyword>
<keyword evidence="1" id="KW-0802">TPR repeat</keyword>
<evidence type="ECO:0000313" key="6">
    <source>
        <dbReference type="Proteomes" id="UP000465031"/>
    </source>
</evidence>
<dbReference type="InterPro" id="IPR011990">
    <property type="entry name" value="TPR-like_helical_dom_sf"/>
</dbReference>
<dbReference type="OrthoDB" id="4485518at2"/>
<dbReference type="EMBL" id="CP047186">
    <property type="protein sequence ID" value="QHC55156.1"/>
    <property type="molecule type" value="Genomic_DNA"/>
</dbReference>
<accession>A0A162GKC1</accession>
<evidence type="ECO:0000256" key="2">
    <source>
        <dbReference type="SAM" id="Phobius"/>
    </source>
</evidence>
<evidence type="ECO:0000313" key="4">
    <source>
        <dbReference type="EMBL" id="QHC55156.1"/>
    </source>
</evidence>
<evidence type="ECO:0000313" key="3">
    <source>
        <dbReference type="EMBL" id="KZX22629.1"/>
    </source>
</evidence>
<dbReference type="PATRIC" id="fig|1671680.3.peg.275"/>
<organism evidence="3 5">
    <name type="scientific">Rathayibacter tanaceti</name>
    <dbReference type="NCBI Taxonomy" id="1671680"/>
    <lineage>
        <taxon>Bacteria</taxon>
        <taxon>Bacillati</taxon>
        <taxon>Actinomycetota</taxon>
        <taxon>Actinomycetes</taxon>
        <taxon>Micrococcales</taxon>
        <taxon>Microbacteriaceae</taxon>
        <taxon>Rathayibacter</taxon>
    </lineage>
</organism>
<proteinExistence type="predicted"/>
<reference evidence="4" key="2">
    <citation type="submission" date="2019-12" db="EMBL/GenBank/DDBJ databases">
        <title>Complete and Draft Genome Sequences of New Strains and Members of Some Known Species of the Genus Rathayibacter isolated from Plants.</title>
        <authorList>
            <person name="Tarlachkov S.V."/>
            <person name="Starodumova I.P."/>
            <person name="Dorofeeva L.V."/>
            <person name="Prisyazhnaya N.V."/>
            <person name="Leyn S.A."/>
            <person name="Zlamal J.E."/>
            <person name="Elane M.L."/>
            <person name="Osterman A.L."/>
            <person name="Nadler S.A."/>
            <person name="Subbotin S.A."/>
            <person name="Evtushenko L.I."/>
        </authorList>
    </citation>
    <scope>NUCLEOTIDE SEQUENCE</scope>
    <source>
        <strain evidence="4">VKM Ac-2761</strain>
    </source>
</reference>
<protein>
    <submittedName>
        <fullName evidence="3">Uncharacterized protein</fullName>
    </submittedName>
</protein>
<feature type="repeat" description="TPR" evidence="1">
    <location>
        <begin position="113"/>
        <end position="146"/>
    </location>
</feature>
<dbReference type="Proteomes" id="UP000076717">
    <property type="component" value="Unassembled WGS sequence"/>
</dbReference>
<dbReference type="InterPro" id="IPR019734">
    <property type="entry name" value="TPR_rpt"/>
</dbReference>
<reference evidence="3 5" key="1">
    <citation type="submission" date="2015-08" db="EMBL/GenBank/DDBJ databases">
        <title>Draft Genome Sequence of Rathayibacter sp. Strain VKM Ac-2596 Isolated from Leaf Gall Induced by Plant-Parasitic Nematodes.</title>
        <authorList>
            <person name="Vasilenko O.V."/>
            <person name="Starodumova I.P."/>
            <person name="Tarlachkov S.V."/>
            <person name="Dorofeeva L.V."/>
            <person name="Evtushenko L.I."/>
        </authorList>
    </citation>
    <scope>NUCLEOTIDE SEQUENCE [LARGE SCALE GENOMIC DNA]</scope>
    <source>
        <strain evidence="3 5">VKM Ac-2596</strain>
    </source>
</reference>